<evidence type="ECO:0000313" key="2">
    <source>
        <dbReference type="EMBL" id="MDI2030254.1"/>
    </source>
</evidence>
<feature type="transmembrane region" description="Helical" evidence="1">
    <location>
        <begin position="137"/>
        <end position="158"/>
    </location>
</feature>
<feature type="transmembrane region" description="Helical" evidence="1">
    <location>
        <begin position="90"/>
        <end position="117"/>
    </location>
</feature>
<keyword evidence="1" id="KW-0472">Membrane</keyword>
<name>A0ABT6PQH2_9PSEU</name>
<dbReference type="RefSeq" id="WP_281456563.1">
    <property type="nucleotide sequence ID" value="NZ_JASAOF010000009.1"/>
</dbReference>
<keyword evidence="1" id="KW-0812">Transmembrane</keyword>
<dbReference type="Proteomes" id="UP001237595">
    <property type="component" value="Unassembled WGS sequence"/>
</dbReference>
<reference evidence="2 3" key="1">
    <citation type="submission" date="2023-04" db="EMBL/GenBank/DDBJ databases">
        <title>Draft genome sequence of Saccharopolyspora sp. TS4A08 isolated from sweet potato rhizospheric soil.</title>
        <authorList>
            <person name="Suksaard P."/>
            <person name="Duangmal K."/>
        </authorList>
    </citation>
    <scope>NUCLEOTIDE SEQUENCE [LARGE SCALE GENOMIC DNA]</scope>
    <source>
        <strain evidence="2 3">TS4A08</strain>
    </source>
</reference>
<keyword evidence="1" id="KW-1133">Transmembrane helix</keyword>
<dbReference type="EMBL" id="JASAOF010000009">
    <property type="protein sequence ID" value="MDI2030254.1"/>
    <property type="molecule type" value="Genomic_DNA"/>
</dbReference>
<organism evidence="2 3">
    <name type="scientific">Saccharopolyspora ipomoeae</name>
    <dbReference type="NCBI Taxonomy" id="3042027"/>
    <lineage>
        <taxon>Bacteria</taxon>
        <taxon>Bacillati</taxon>
        <taxon>Actinomycetota</taxon>
        <taxon>Actinomycetes</taxon>
        <taxon>Pseudonocardiales</taxon>
        <taxon>Pseudonocardiaceae</taxon>
        <taxon>Saccharopolyspora</taxon>
    </lineage>
</organism>
<gene>
    <name evidence="2" type="ORF">QFW96_16615</name>
</gene>
<accession>A0ABT6PQH2</accession>
<feature type="transmembrane region" description="Helical" evidence="1">
    <location>
        <begin position="51"/>
        <end position="70"/>
    </location>
</feature>
<comment type="caution">
    <text evidence="2">The sequence shown here is derived from an EMBL/GenBank/DDBJ whole genome shotgun (WGS) entry which is preliminary data.</text>
</comment>
<feature type="transmembrane region" description="Helical" evidence="1">
    <location>
        <begin position="165"/>
        <end position="186"/>
    </location>
</feature>
<feature type="transmembrane region" description="Helical" evidence="1">
    <location>
        <begin position="192"/>
        <end position="215"/>
    </location>
</feature>
<evidence type="ECO:0000256" key="1">
    <source>
        <dbReference type="SAM" id="Phobius"/>
    </source>
</evidence>
<sequence length="232" mass="24022">MNERIWERLGAGSGLLAAVALLVGMLLVPMPVGLAEDPLAIATYFAEHRVAIQIAVLLVSLGAVVALWFVAHLRHVLQRAEGGEEAFAPVVLLAGASLAVAALFAMVPAAVLAVLTTRTASLNGPAVLTLYTLHQQAGGAIGLLIALFAATAGAAMVRREITGPWLGWVGVLVAVLGLAAAISVFFDAGMLMTVLMFAAGLAFVLWIGAVSVVMVTRPEVDRARAARTVFAH</sequence>
<proteinExistence type="predicted"/>
<protein>
    <submittedName>
        <fullName evidence="2">DUF4386 family protein</fullName>
    </submittedName>
</protein>
<keyword evidence="3" id="KW-1185">Reference proteome</keyword>
<evidence type="ECO:0000313" key="3">
    <source>
        <dbReference type="Proteomes" id="UP001237595"/>
    </source>
</evidence>